<dbReference type="Proteomes" id="UP000468327">
    <property type="component" value="Unassembled WGS sequence"/>
</dbReference>
<dbReference type="AlphaFoldDB" id="A0A6N8IFI5"/>
<dbReference type="RefSeq" id="WP_157005213.1">
    <property type="nucleotide sequence ID" value="NZ_WPOC01000002.1"/>
</dbReference>
<reference evidence="1 2" key="1">
    <citation type="submission" date="2019-11" db="EMBL/GenBank/DDBJ databases">
        <title>Whole genome shotgun sequencing (WGS) data from Adlercreutzia equolifaciens ResAG-91, Eggerthella lenta MRI-F36, MRI-F37, MRI-F40, ResAG-49, ResAG-88, ResAG-121, ResAG-145, and Gordonibacter sp. ResAG-5, ResAG-26, ResAG-43, ResAG-50, ResAG-59.</title>
        <authorList>
            <person name="Stoll D.A."/>
            <person name="Danylec N."/>
            <person name="Franz C.M.A.P."/>
            <person name="Huch M."/>
        </authorList>
    </citation>
    <scope>NUCLEOTIDE SEQUENCE [LARGE SCALE GENOMIC DNA]</scope>
    <source>
        <strain evidence="1 2">ResAG-59</strain>
    </source>
</reference>
<comment type="caution">
    <text evidence="1">The sequence shown here is derived from an EMBL/GenBank/DDBJ whole genome shotgun (WGS) entry which is preliminary data.</text>
</comment>
<keyword evidence="2" id="KW-1185">Reference proteome</keyword>
<dbReference type="EMBL" id="WPOC01000002">
    <property type="protein sequence ID" value="MVN13996.1"/>
    <property type="molecule type" value="Genomic_DNA"/>
</dbReference>
<proteinExistence type="predicted"/>
<gene>
    <name evidence="1" type="ORF">GO738_01270</name>
</gene>
<accession>A0A6N8IFI5</accession>
<name>A0A6N8IFI5_9ACTN</name>
<protein>
    <submittedName>
        <fullName evidence="1">Uncharacterized protein</fullName>
    </submittedName>
</protein>
<evidence type="ECO:0000313" key="1">
    <source>
        <dbReference type="EMBL" id="MVN13996.1"/>
    </source>
</evidence>
<organism evidence="1 2">
    <name type="scientific">Gordonibacter urolithinfaciens</name>
    <dbReference type="NCBI Taxonomy" id="1335613"/>
    <lineage>
        <taxon>Bacteria</taxon>
        <taxon>Bacillati</taxon>
        <taxon>Actinomycetota</taxon>
        <taxon>Coriobacteriia</taxon>
        <taxon>Eggerthellales</taxon>
        <taxon>Eggerthellaceae</taxon>
        <taxon>Gordonibacter</taxon>
    </lineage>
</organism>
<evidence type="ECO:0000313" key="2">
    <source>
        <dbReference type="Proteomes" id="UP000468327"/>
    </source>
</evidence>
<sequence>MDKPHVIDVGKLEADLREVFRRHGFSASDAYDLARAVVTSILQGR</sequence>